<dbReference type="InterPro" id="IPR010721">
    <property type="entry name" value="UstE-like"/>
</dbReference>
<evidence type="ECO:0000313" key="3">
    <source>
        <dbReference type="Proteomes" id="UP000054937"/>
    </source>
</evidence>
<reference evidence="2 3" key="1">
    <citation type="journal article" date="2015" name="Sci. Rep.">
        <title>Genome of the facultative scuticociliatosis pathogen Pseudocohnilembus persalinus provides insight into its virulence through horizontal gene transfer.</title>
        <authorList>
            <person name="Xiong J."/>
            <person name="Wang G."/>
            <person name="Cheng J."/>
            <person name="Tian M."/>
            <person name="Pan X."/>
            <person name="Warren A."/>
            <person name="Jiang C."/>
            <person name="Yuan D."/>
            <person name="Miao W."/>
        </authorList>
    </citation>
    <scope>NUCLEOTIDE SEQUENCE [LARGE SCALE GENOMIC DNA]</scope>
    <source>
        <strain evidence="2">36N120E</strain>
    </source>
</reference>
<feature type="transmembrane region" description="Helical" evidence="1">
    <location>
        <begin position="186"/>
        <end position="205"/>
    </location>
</feature>
<proteinExistence type="predicted"/>
<feature type="transmembrane region" description="Helical" evidence="1">
    <location>
        <begin position="244"/>
        <end position="277"/>
    </location>
</feature>
<sequence length="748" mass="89394">MYLATALSSLLVQFFGFIMCVTLFPGKGDKYYDLFGSVGFYAQMITVYILKQFKDPADLSEKESILMLCIIVWTMRLGSFLVIRAHTFNGDKRFDKIKYNLPYFAFMFFLQFFWNYICVLPSLIVFTKNNEQMSSVLDYLGIFTYMAGLIIESMADYQKFKFKLQKENEGKFISSGLWSRCRHPNYLGEFMVWIGLYVASVSSYTNIYEHLAIFSPIFIVFLIWQVSGIKILERNADKKWGKNSAYYITIFFGRADLIFDLFTALGFLSEITCIFMFKEQENTQFSSKQVILLICILVWVIRLGGHLVYRIYLFKQDNRFKLIRNDKMQLALMFGFQIPFNFISILPAIIVFTKKDPQFGSFIDYLGIILFLCGFFLESIADYQKLQFKINQKNKGKFIQSGLWSRNRHPNYLGEFMIQFSFYLISFSSFNGFLQYFSILCPILIVYIIWETSGVNVLEQQAEERWGEKKEYQLYNFRDKFKEFEQKKIDIDQFFEFKQQQNVNVYNNDKIYDSLKREQEKIAKLKYELKKELEKQEDQVFFFRKQSIDAYIMAKKQQKQQQEPIKYLNFYKSDFNVKYNKGDYYVDNEKKAIKFRTIQKWTFIYSENLNREKGYHLRFKMDTKNNIKGIKLSFSLTSGNQKNQKDLETDYFIRMANIHCYYNKKGGGKLFMQGKHFFDFFKDNQTIINVVFDIQKGFMEIYDDDKNSYYRLNFENNDNIYDFEEWILGIKYNYLVSDQQDVDIQFID</sequence>
<keyword evidence="1" id="KW-1133">Transmembrane helix</keyword>
<feature type="transmembrane region" description="Helical" evidence="1">
    <location>
        <begin position="103"/>
        <end position="124"/>
    </location>
</feature>
<feature type="transmembrane region" description="Helical" evidence="1">
    <location>
        <begin position="362"/>
        <end position="381"/>
    </location>
</feature>
<organism evidence="2 3">
    <name type="scientific">Pseudocohnilembus persalinus</name>
    <name type="common">Ciliate</name>
    <dbReference type="NCBI Taxonomy" id="266149"/>
    <lineage>
        <taxon>Eukaryota</taxon>
        <taxon>Sar</taxon>
        <taxon>Alveolata</taxon>
        <taxon>Ciliophora</taxon>
        <taxon>Intramacronucleata</taxon>
        <taxon>Oligohymenophorea</taxon>
        <taxon>Scuticociliatia</taxon>
        <taxon>Philasterida</taxon>
        <taxon>Pseudocohnilembidae</taxon>
        <taxon>Pseudocohnilembus</taxon>
    </lineage>
</organism>
<feature type="transmembrane region" description="Helical" evidence="1">
    <location>
        <begin position="330"/>
        <end position="350"/>
    </location>
</feature>
<accession>A0A0V0QIG3</accession>
<dbReference type="InParanoid" id="A0A0V0QIG3"/>
<gene>
    <name evidence="2" type="ORF">PPERSA_07674</name>
</gene>
<dbReference type="PANTHER" id="PTHR32251">
    <property type="entry name" value="3-OXO-5-ALPHA-STEROID 4-DEHYDROGENASE"/>
    <property type="match status" value="1"/>
</dbReference>
<dbReference type="Pfam" id="PF06966">
    <property type="entry name" value="DUF1295"/>
    <property type="match status" value="2"/>
</dbReference>
<dbReference type="AlphaFoldDB" id="A0A0V0QIG3"/>
<feature type="transmembrane region" description="Helical" evidence="1">
    <location>
        <begin position="211"/>
        <end position="232"/>
    </location>
</feature>
<feature type="transmembrane region" description="Helical" evidence="1">
    <location>
        <begin position="289"/>
        <end position="309"/>
    </location>
</feature>
<comment type="caution">
    <text evidence="2">The sequence shown here is derived from an EMBL/GenBank/DDBJ whole genome shotgun (WGS) entry which is preliminary data.</text>
</comment>
<keyword evidence="1" id="KW-0812">Transmembrane</keyword>
<dbReference type="Gene3D" id="1.20.120.1630">
    <property type="match status" value="2"/>
</dbReference>
<evidence type="ECO:0000313" key="2">
    <source>
        <dbReference type="EMBL" id="KRX02029.1"/>
    </source>
</evidence>
<evidence type="ECO:0000256" key="1">
    <source>
        <dbReference type="SAM" id="Phobius"/>
    </source>
</evidence>
<dbReference type="Proteomes" id="UP000054937">
    <property type="component" value="Unassembled WGS sequence"/>
</dbReference>
<protein>
    <submittedName>
        <fullName evidence="2">Uncharacterized protein</fullName>
    </submittedName>
</protein>
<dbReference type="EMBL" id="LDAU01000159">
    <property type="protein sequence ID" value="KRX02029.1"/>
    <property type="molecule type" value="Genomic_DNA"/>
</dbReference>
<dbReference type="PROSITE" id="PS50244">
    <property type="entry name" value="S5A_REDUCTASE"/>
    <property type="match status" value="1"/>
</dbReference>
<feature type="transmembrane region" description="Helical" evidence="1">
    <location>
        <begin position="136"/>
        <end position="155"/>
    </location>
</feature>
<dbReference type="PANTHER" id="PTHR32251:SF17">
    <property type="entry name" value="STEROID 5-ALPHA REDUCTASE C-TERMINAL DOMAIN-CONTAINING PROTEIN"/>
    <property type="match status" value="1"/>
</dbReference>
<name>A0A0V0QIG3_PSEPJ</name>
<dbReference type="GO" id="GO:0016020">
    <property type="term" value="C:membrane"/>
    <property type="evidence" value="ECO:0007669"/>
    <property type="project" value="TreeGrafter"/>
</dbReference>
<feature type="transmembrane region" description="Helical" evidence="1">
    <location>
        <begin position="422"/>
        <end position="450"/>
    </location>
</feature>
<keyword evidence="1" id="KW-0472">Membrane</keyword>
<feature type="transmembrane region" description="Helical" evidence="1">
    <location>
        <begin position="6"/>
        <end position="24"/>
    </location>
</feature>
<keyword evidence="3" id="KW-1185">Reference proteome</keyword>
<feature type="transmembrane region" description="Helical" evidence="1">
    <location>
        <begin position="65"/>
        <end position="83"/>
    </location>
</feature>
<dbReference type="OrthoDB" id="201504at2759"/>